<feature type="transmembrane region" description="Helical" evidence="14">
    <location>
        <begin position="353"/>
        <end position="372"/>
    </location>
</feature>
<dbReference type="PANTHER" id="PTHR48086:SF3">
    <property type="entry name" value="SODIUM_PROLINE SYMPORTER"/>
    <property type="match status" value="1"/>
</dbReference>
<keyword evidence="8" id="KW-0915">Sodium</keyword>
<feature type="transmembrane region" description="Helical" evidence="14">
    <location>
        <begin position="378"/>
        <end position="400"/>
    </location>
</feature>
<evidence type="ECO:0000256" key="13">
    <source>
        <dbReference type="RuleBase" id="RU362091"/>
    </source>
</evidence>
<keyword evidence="16" id="KW-1185">Reference proteome</keyword>
<evidence type="ECO:0000256" key="12">
    <source>
        <dbReference type="ARBA" id="ARBA00033708"/>
    </source>
</evidence>
<dbReference type="PROSITE" id="PS50283">
    <property type="entry name" value="NA_SOLUT_SYMP_3"/>
    <property type="match status" value="1"/>
</dbReference>
<comment type="caution">
    <text evidence="15">The sequence shown here is derived from an EMBL/GenBank/DDBJ whole genome shotgun (WGS) entry which is preliminary data.</text>
</comment>
<evidence type="ECO:0000256" key="14">
    <source>
        <dbReference type="SAM" id="Phobius"/>
    </source>
</evidence>
<keyword evidence="11" id="KW-0739">Sodium transport</keyword>
<feature type="transmembrane region" description="Helical" evidence="14">
    <location>
        <begin position="222"/>
        <end position="242"/>
    </location>
</feature>
<comment type="similarity">
    <text evidence="2 13">Belongs to the sodium:solute symporter (SSF) (TC 2.A.21) family.</text>
</comment>
<keyword evidence="6" id="KW-0769">Symport</keyword>
<accession>A0A6L9SGD7</accession>
<dbReference type="Proteomes" id="UP000475214">
    <property type="component" value="Unassembled WGS sequence"/>
</dbReference>
<keyword evidence="7 14" id="KW-1133">Transmembrane helix</keyword>
<dbReference type="Pfam" id="PF00474">
    <property type="entry name" value="SSF"/>
    <property type="match status" value="1"/>
</dbReference>
<evidence type="ECO:0000256" key="3">
    <source>
        <dbReference type="ARBA" id="ARBA00022448"/>
    </source>
</evidence>
<evidence type="ECO:0000256" key="11">
    <source>
        <dbReference type="ARBA" id="ARBA00023201"/>
    </source>
</evidence>
<feature type="transmembrane region" description="Helical" evidence="14">
    <location>
        <begin position="173"/>
        <end position="196"/>
    </location>
</feature>
<dbReference type="PANTHER" id="PTHR48086">
    <property type="entry name" value="SODIUM/PROLINE SYMPORTER-RELATED"/>
    <property type="match status" value="1"/>
</dbReference>
<sequence>MIIAGVILCVLALLVAGVYAARRVHGSSNNYLLAGRTLAVPVVAILLASQAIDSNGILGNTDLASEFGFWAGAALPLGLALCLIIAGVFFAKPMRAFQIVTLPDFFERRFGRSIEIPASILTVSAFGILVAGNLVALGFLLDRFADIPYNAAILLAVPIVICYTIAGGMFSSSYIGIGMIVVNFGGMLGLFGWMVATHGLSTPAGLGPFDLSQLTSSADGAVINWATIVALALGNLVAIDLMQRIFSSNSPRTAQKACFSGAALILIICIPFSLVALTAVAILGDEAASGPVLYTLLGDHAPTLLAVVVLAGIVTASLTTASGVLLSCSAVITRNILRMGRATSLESASAMTATRVAMIPMALLGALVALRIPQTGILLTLTFDLLLAGLVVPFILGLYWRSRGTATAAMAAIVAGVAVRVALFVATPTIYGVENTLLYVSNGTFSESMDGWSTFIAAAVSLVVYVAAALVGRRPVPLVVGAAPVRDTDAGAETADEATHEPAPVRA</sequence>
<evidence type="ECO:0000256" key="2">
    <source>
        <dbReference type="ARBA" id="ARBA00006434"/>
    </source>
</evidence>
<feature type="transmembrane region" description="Helical" evidence="14">
    <location>
        <begin position="118"/>
        <end position="141"/>
    </location>
</feature>
<gene>
    <name evidence="15" type="ORF">G1H10_28705</name>
</gene>
<reference evidence="15 16" key="1">
    <citation type="submission" date="2020-02" db="EMBL/GenBank/DDBJ databases">
        <authorList>
            <person name="Li X.-J."/>
            <person name="Han X.-M."/>
        </authorList>
    </citation>
    <scope>NUCLEOTIDE SEQUENCE [LARGE SCALE GENOMIC DNA]</scope>
    <source>
        <strain evidence="15 16">CCTCC AB 2017055</strain>
    </source>
</reference>
<keyword evidence="10 14" id="KW-0472">Membrane</keyword>
<dbReference type="InterPro" id="IPR050277">
    <property type="entry name" value="Sodium:Solute_Symporter"/>
</dbReference>
<dbReference type="RefSeq" id="WP_163744459.1">
    <property type="nucleotide sequence ID" value="NZ_JAAGOA010000030.1"/>
</dbReference>
<dbReference type="GO" id="GO:0005886">
    <property type="term" value="C:plasma membrane"/>
    <property type="evidence" value="ECO:0007669"/>
    <property type="project" value="UniProtKB-SubCell"/>
</dbReference>
<feature type="transmembrane region" description="Helical" evidence="14">
    <location>
        <begin position="407"/>
        <end position="431"/>
    </location>
</feature>
<name>A0A6L9SGD7_9ACTN</name>
<evidence type="ECO:0000256" key="10">
    <source>
        <dbReference type="ARBA" id="ARBA00023136"/>
    </source>
</evidence>
<keyword evidence="5 14" id="KW-0812">Transmembrane</keyword>
<dbReference type="GO" id="GO:0006814">
    <property type="term" value="P:sodium ion transport"/>
    <property type="evidence" value="ECO:0007669"/>
    <property type="project" value="UniProtKB-KW"/>
</dbReference>
<evidence type="ECO:0000313" key="16">
    <source>
        <dbReference type="Proteomes" id="UP000475214"/>
    </source>
</evidence>
<keyword evidence="4" id="KW-1003">Cell membrane</keyword>
<dbReference type="InterPro" id="IPR038377">
    <property type="entry name" value="Na/Glc_symporter_sf"/>
</dbReference>
<keyword evidence="3" id="KW-0813">Transport</keyword>
<evidence type="ECO:0000256" key="4">
    <source>
        <dbReference type="ARBA" id="ARBA00022475"/>
    </source>
</evidence>
<evidence type="ECO:0000256" key="5">
    <source>
        <dbReference type="ARBA" id="ARBA00022692"/>
    </source>
</evidence>
<dbReference type="GO" id="GO:0015293">
    <property type="term" value="F:symporter activity"/>
    <property type="evidence" value="ECO:0007669"/>
    <property type="project" value="UniProtKB-KW"/>
</dbReference>
<feature type="transmembrane region" description="Helical" evidence="14">
    <location>
        <begin position="304"/>
        <end position="332"/>
    </location>
</feature>
<dbReference type="EMBL" id="JAAGOA010000030">
    <property type="protein sequence ID" value="NEE04157.1"/>
    <property type="molecule type" value="Genomic_DNA"/>
</dbReference>
<evidence type="ECO:0000256" key="6">
    <source>
        <dbReference type="ARBA" id="ARBA00022847"/>
    </source>
</evidence>
<evidence type="ECO:0000256" key="8">
    <source>
        <dbReference type="ARBA" id="ARBA00023053"/>
    </source>
</evidence>
<evidence type="ECO:0000313" key="15">
    <source>
        <dbReference type="EMBL" id="NEE04157.1"/>
    </source>
</evidence>
<evidence type="ECO:0000256" key="1">
    <source>
        <dbReference type="ARBA" id="ARBA00004651"/>
    </source>
</evidence>
<feature type="transmembrane region" description="Helical" evidence="14">
    <location>
        <begin position="67"/>
        <end position="91"/>
    </location>
</feature>
<organism evidence="15 16">
    <name type="scientific">Phytoactinopolyspora halotolerans</name>
    <dbReference type="NCBI Taxonomy" id="1981512"/>
    <lineage>
        <taxon>Bacteria</taxon>
        <taxon>Bacillati</taxon>
        <taxon>Actinomycetota</taxon>
        <taxon>Actinomycetes</taxon>
        <taxon>Jiangellales</taxon>
        <taxon>Jiangellaceae</taxon>
        <taxon>Phytoactinopolyspora</taxon>
    </lineage>
</organism>
<protein>
    <submittedName>
        <fullName evidence="15">Sodium:solute symporter</fullName>
    </submittedName>
</protein>
<evidence type="ECO:0000256" key="7">
    <source>
        <dbReference type="ARBA" id="ARBA00022989"/>
    </source>
</evidence>
<dbReference type="Gene3D" id="1.20.1730.10">
    <property type="entry name" value="Sodium/glucose cotransporter"/>
    <property type="match status" value="1"/>
</dbReference>
<feature type="transmembrane region" description="Helical" evidence="14">
    <location>
        <begin position="263"/>
        <end position="284"/>
    </location>
</feature>
<dbReference type="InterPro" id="IPR001734">
    <property type="entry name" value="Na/solute_symporter"/>
</dbReference>
<dbReference type="CDD" id="cd11474">
    <property type="entry name" value="SLC5sbd_CHT"/>
    <property type="match status" value="1"/>
</dbReference>
<keyword evidence="9" id="KW-0406">Ion transport</keyword>
<comment type="subcellular location">
    <subcellularLocation>
        <location evidence="1">Cell membrane</location>
        <topology evidence="1">Multi-pass membrane protein</topology>
    </subcellularLocation>
</comment>
<dbReference type="AlphaFoldDB" id="A0A6L9SGD7"/>
<proteinExistence type="inferred from homology"/>
<feature type="transmembrane region" description="Helical" evidence="14">
    <location>
        <begin position="147"/>
        <end position="166"/>
    </location>
</feature>
<evidence type="ECO:0000256" key="9">
    <source>
        <dbReference type="ARBA" id="ARBA00023065"/>
    </source>
</evidence>
<feature type="transmembrane region" description="Helical" evidence="14">
    <location>
        <begin position="451"/>
        <end position="471"/>
    </location>
</feature>
<comment type="catalytic activity">
    <reaction evidence="12">
        <text>L-proline(in) + Na(+)(in) = L-proline(out) + Na(+)(out)</text>
        <dbReference type="Rhea" id="RHEA:28967"/>
        <dbReference type="ChEBI" id="CHEBI:29101"/>
        <dbReference type="ChEBI" id="CHEBI:60039"/>
    </reaction>
</comment>